<keyword evidence="3" id="KW-1185">Reference proteome</keyword>
<reference evidence="2 3" key="1">
    <citation type="submission" date="2024-04" db="EMBL/GenBank/DDBJ databases">
        <authorList>
            <person name="Fracassetti M."/>
        </authorList>
    </citation>
    <scope>NUCLEOTIDE SEQUENCE [LARGE SCALE GENOMIC DNA]</scope>
</reference>
<dbReference type="Proteomes" id="UP001497516">
    <property type="component" value="Chromosome 7"/>
</dbReference>
<name>A0AAV2FW48_9ROSI</name>
<feature type="compositionally biased region" description="Basic residues" evidence="1">
    <location>
        <begin position="67"/>
        <end position="78"/>
    </location>
</feature>
<protein>
    <submittedName>
        <fullName evidence="2">Uncharacterized protein</fullName>
    </submittedName>
</protein>
<proteinExistence type="predicted"/>
<dbReference type="EMBL" id="OZ034820">
    <property type="protein sequence ID" value="CAL1402204.1"/>
    <property type="molecule type" value="Genomic_DNA"/>
</dbReference>
<evidence type="ECO:0000256" key="1">
    <source>
        <dbReference type="SAM" id="MobiDB-lite"/>
    </source>
</evidence>
<feature type="region of interest" description="Disordered" evidence="1">
    <location>
        <begin position="34"/>
        <end position="79"/>
    </location>
</feature>
<dbReference type="AlphaFoldDB" id="A0AAV2FW48"/>
<sequence>MITKASPTHPRQSPFLILDLLKLRVVYDVDIAANTDGSKTMPPPARPTTVFTRNPSPTASSPPLQQPRRRRAHRRRSIRLHDMEIRHVTVTLDDDLFPDPDESSE</sequence>
<organism evidence="2 3">
    <name type="scientific">Linum trigynum</name>
    <dbReference type="NCBI Taxonomy" id="586398"/>
    <lineage>
        <taxon>Eukaryota</taxon>
        <taxon>Viridiplantae</taxon>
        <taxon>Streptophyta</taxon>
        <taxon>Embryophyta</taxon>
        <taxon>Tracheophyta</taxon>
        <taxon>Spermatophyta</taxon>
        <taxon>Magnoliopsida</taxon>
        <taxon>eudicotyledons</taxon>
        <taxon>Gunneridae</taxon>
        <taxon>Pentapetalae</taxon>
        <taxon>rosids</taxon>
        <taxon>fabids</taxon>
        <taxon>Malpighiales</taxon>
        <taxon>Linaceae</taxon>
        <taxon>Linum</taxon>
    </lineage>
</organism>
<feature type="compositionally biased region" description="Polar residues" evidence="1">
    <location>
        <begin position="49"/>
        <end position="58"/>
    </location>
</feature>
<accession>A0AAV2FW48</accession>
<gene>
    <name evidence="2" type="ORF">LTRI10_LOCUS42222</name>
</gene>
<evidence type="ECO:0000313" key="2">
    <source>
        <dbReference type="EMBL" id="CAL1402204.1"/>
    </source>
</evidence>
<evidence type="ECO:0000313" key="3">
    <source>
        <dbReference type="Proteomes" id="UP001497516"/>
    </source>
</evidence>